<dbReference type="EMBL" id="CP051685">
    <property type="protein sequence ID" value="QJE02873.1"/>
    <property type="molecule type" value="Genomic_DNA"/>
</dbReference>
<dbReference type="InterPro" id="IPR004104">
    <property type="entry name" value="Gfo/Idh/MocA-like_OxRdtase_C"/>
</dbReference>
<evidence type="ECO:0000313" key="3">
    <source>
        <dbReference type="EMBL" id="QJE02873.1"/>
    </source>
</evidence>
<proteinExistence type="predicted"/>
<feature type="domain" description="Gfo/Idh/MocA-like oxidoreductase N-terminal" evidence="1">
    <location>
        <begin position="13"/>
        <end position="130"/>
    </location>
</feature>
<evidence type="ECO:0000259" key="2">
    <source>
        <dbReference type="Pfam" id="PF02894"/>
    </source>
</evidence>
<dbReference type="Pfam" id="PF02894">
    <property type="entry name" value="GFO_IDH_MocA_C"/>
    <property type="match status" value="1"/>
</dbReference>
<feature type="domain" description="Gfo/Idh/MocA-like oxidoreductase C-terminal" evidence="2">
    <location>
        <begin position="144"/>
        <end position="349"/>
    </location>
</feature>
<accession>A0A7Z2W0H7</accession>
<dbReference type="Gene3D" id="3.30.360.10">
    <property type="entry name" value="Dihydrodipicolinate Reductase, domain 2"/>
    <property type="match status" value="1"/>
</dbReference>
<dbReference type="InterPro" id="IPR036291">
    <property type="entry name" value="NAD(P)-bd_dom_sf"/>
</dbReference>
<dbReference type="InterPro" id="IPR052515">
    <property type="entry name" value="Gfo/Idh/MocA_Oxidoreductase"/>
</dbReference>
<evidence type="ECO:0000259" key="1">
    <source>
        <dbReference type="Pfam" id="PF01408"/>
    </source>
</evidence>
<dbReference type="InterPro" id="IPR000683">
    <property type="entry name" value="Gfo/Idh/MocA-like_OxRdtase_N"/>
</dbReference>
<gene>
    <name evidence="3" type="ORF">HH212_25110</name>
</gene>
<dbReference type="PANTHER" id="PTHR43249:SF1">
    <property type="entry name" value="D-GLUCOSIDE 3-DEHYDROGENASE"/>
    <property type="match status" value="1"/>
</dbReference>
<evidence type="ECO:0000313" key="4">
    <source>
        <dbReference type="Proteomes" id="UP000502415"/>
    </source>
</evidence>
<dbReference type="KEGG" id="mfy:HH212_25110"/>
<dbReference type="GO" id="GO:0000166">
    <property type="term" value="F:nucleotide binding"/>
    <property type="evidence" value="ECO:0007669"/>
    <property type="project" value="InterPro"/>
</dbReference>
<name>A0A7Z2W0H7_9BURK</name>
<protein>
    <submittedName>
        <fullName evidence="3">Gfo/Idh/MocA family oxidoreductase</fullName>
    </submittedName>
</protein>
<dbReference type="Gene3D" id="3.40.50.720">
    <property type="entry name" value="NAD(P)-binding Rossmann-like Domain"/>
    <property type="match status" value="1"/>
</dbReference>
<keyword evidence="4" id="KW-1185">Reference proteome</keyword>
<dbReference type="SUPFAM" id="SSF55347">
    <property type="entry name" value="Glyceraldehyde-3-phosphate dehydrogenase-like, C-terminal domain"/>
    <property type="match status" value="1"/>
</dbReference>
<reference evidence="3 4" key="1">
    <citation type="submission" date="2020-04" db="EMBL/GenBank/DDBJ databases">
        <title>Genome sequencing of novel species.</title>
        <authorList>
            <person name="Heo J."/>
            <person name="Kim S.-J."/>
            <person name="Kim J.-S."/>
            <person name="Hong S.-B."/>
            <person name="Kwon S.-W."/>
        </authorList>
    </citation>
    <scope>NUCLEOTIDE SEQUENCE [LARGE SCALE GENOMIC DNA]</scope>
    <source>
        <strain evidence="3 4">GN2-R2</strain>
    </source>
</reference>
<dbReference type="SUPFAM" id="SSF51735">
    <property type="entry name" value="NAD(P)-binding Rossmann-fold domains"/>
    <property type="match status" value="1"/>
</dbReference>
<dbReference type="PANTHER" id="PTHR43249">
    <property type="entry name" value="UDP-N-ACETYL-2-AMINO-2-DEOXY-D-GLUCURONATE OXIDASE"/>
    <property type="match status" value="1"/>
</dbReference>
<dbReference type="AlphaFoldDB" id="A0A7Z2W0H7"/>
<dbReference type="Proteomes" id="UP000502415">
    <property type="component" value="Chromosome"/>
</dbReference>
<sequence>MRNYPAPINDRRIRFALVGCGRIANNHFEALRQHHERAELAGVCDVDARALDRAVGTTGAAGYASLEQMLRECDADAFIVTTPSGLHPEQAIRIAQAGRHVITEKPMATRWEDGKRMVAAADAAGVRLFVVKQNRRNATLQLLKRAVEKKRFGRIYMVNLNVFWTRPPEYYRSAKWRGTWEFDGGAFMNQASHYVDLIDWIVGPVESLQAYTATLARDIEVEDTGVISLRWRNGALGSMNVTMLTYPHNLEGSITILGERGTVRIGGVAVNQVQQWEFAAPDPEDDLVGDASYQTTSVYGFGHPLYYDNVIRVLRGEAEPETDGREGLKSLEVLVAAYQSARDGKRVALPLEY</sequence>
<dbReference type="RefSeq" id="WP_170204954.1">
    <property type="nucleotide sequence ID" value="NZ_CP051685.1"/>
</dbReference>
<organism evidence="3 4">
    <name type="scientific">Massilia forsythiae</name>
    <dbReference type="NCBI Taxonomy" id="2728020"/>
    <lineage>
        <taxon>Bacteria</taxon>
        <taxon>Pseudomonadati</taxon>
        <taxon>Pseudomonadota</taxon>
        <taxon>Betaproteobacteria</taxon>
        <taxon>Burkholderiales</taxon>
        <taxon>Oxalobacteraceae</taxon>
        <taxon>Telluria group</taxon>
        <taxon>Massilia</taxon>
    </lineage>
</organism>
<dbReference type="Pfam" id="PF01408">
    <property type="entry name" value="GFO_IDH_MocA"/>
    <property type="match status" value="1"/>
</dbReference>